<dbReference type="InterPro" id="IPR002986">
    <property type="entry name" value="DAP_deCOOHase_LysA"/>
</dbReference>
<dbReference type="RefSeq" id="WP_245764520.1">
    <property type="nucleotide sequence ID" value="NZ_FOQD01000003.1"/>
</dbReference>
<evidence type="ECO:0000256" key="1">
    <source>
        <dbReference type="ARBA" id="ARBA00001933"/>
    </source>
</evidence>
<feature type="domain" description="Orn/DAP/Arg decarboxylase 2 N-terminal" evidence="9">
    <location>
        <begin position="76"/>
        <end position="319"/>
    </location>
</feature>
<evidence type="ECO:0000256" key="8">
    <source>
        <dbReference type="RuleBase" id="RU003738"/>
    </source>
</evidence>
<dbReference type="InterPro" id="IPR009006">
    <property type="entry name" value="Ala_racemase/Decarboxylase_C"/>
</dbReference>
<organism evidence="10 11">
    <name type="scientific">Planctomicrobium piriforme</name>
    <dbReference type="NCBI Taxonomy" id="1576369"/>
    <lineage>
        <taxon>Bacteria</taxon>
        <taxon>Pseudomonadati</taxon>
        <taxon>Planctomycetota</taxon>
        <taxon>Planctomycetia</taxon>
        <taxon>Planctomycetales</taxon>
        <taxon>Planctomycetaceae</taxon>
        <taxon>Planctomicrobium</taxon>
    </lineage>
</organism>
<dbReference type="Gene3D" id="2.40.37.10">
    <property type="entry name" value="Lyase, Ornithine Decarboxylase, Chain A, domain 1"/>
    <property type="match status" value="1"/>
</dbReference>
<dbReference type="PRINTS" id="PR01181">
    <property type="entry name" value="DAPDCRBXLASE"/>
</dbReference>
<comment type="pathway">
    <text evidence="5 8">Amino-acid biosynthesis; L-lysine biosynthesis via DAP pathway; L-lysine from DL-2,6-diaminopimelate: step 1/1.</text>
</comment>
<evidence type="ECO:0000256" key="3">
    <source>
        <dbReference type="ARBA" id="ARBA00022898"/>
    </source>
</evidence>
<dbReference type="HAMAP" id="MF_02120">
    <property type="entry name" value="LysA"/>
    <property type="match status" value="1"/>
</dbReference>
<dbReference type="FunFam" id="3.20.20.10:FF:000003">
    <property type="entry name" value="Diaminopimelate decarboxylase"/>
    <property type="match status" value="1"/>
</dbReference>
<feature type="binding site" evidence="5">
    <location>
        <position position="421"/>
    </location>
    <ligand>
        <name>substrate</name>
    </ligand>
</feature>
<dbReference type="CDD" id="cd06828">
    <property type="entry name" value="PLPDE_III_DapDC"/>
    <property type="match status" value="1"/>
</dbReference>
<dbReference type="GO" id="GO:0008836">
    <property type="term" value="F:diaminopimelate decarboxylase activity"/>
    <property type="evidence" value="ECO:0007669"/>
    <property type="project" value="UniProtKB-UniRule"/>
</dbReference>
<dbReference type="Gene3D" id="3.20.20.10">
    <property type="entry name" value="Alanine racemase"/>
    <property type="match status" value="1"/>
</dbReference>
<dbReference type="InterPro" id="IPR022644">
    <property type="entry name" value="De-COase2_N"/>
</dbReference>
<evidence type="ECO:0000256" key="6">
    <source>
        <dbReference type="NCBIfam" id="TIGR01048"/>
    </source>
</evidence>
<dbReference type="SUPFAM" id="SSF51419">
    <property type="entry name" value="PLP-binding barrel"/>
    <property type="match status" value="1"/>
</dbReference>
<keyword evidence="2 5" id="KW-0210">Decarboxylase</keyword>
<proteinExistence type="inferred from homology"/>
<evidence type="ECO:0000313" key="10">
    <source>
        <dbReference type="EMBL" id="SFH80985.1"/>
    </source>
</evidence>
<protein>
    <recommendedName>
        <fullName evidence="5 6">Diaminopimelate decarboxylase</fullName>
        <shortName evidence="5">DAP decarboxylase</shortName>
        <shortName evidence="5">DAPDC</shortName>
        <ecNumber evidence="5 6">4.1.1.20</ecNumber>
    </recommendedName>
</protein>
<dbReference type="InterPro" id="IPR029066">
    <property type="entry name" value="PLP-binding_barrel"/>
</dbReference>
<feature type="binding site" evidence="5">
    <location>
        <position position="356"/>
    </location>
    <ligand>
        <name>substrate</name>
    </ligand>
</feature>
<feature type="binding site" evidence="5">
    <location>
        <position position="352"/>
    </location>
    <ligand>
        <name>substrate</name>
    </ligand>
</feature>
<dbReference type="GO" id="GO:0030170">
    <property type="term" value="F:pyridoxal phosphate binding"/>
    <property type="evidence" value="ECO:0007669"/>
    <property type="project" value="UniProtKB-UniRule"/>
</dbReference>
<dbReference type="GO" id="GO:0009089">
    <property type="term" value="P:lysine biosynthetic process via diaminopimelate"/>
    <property type="evidence" value="ECO:0007669"/>
    <property type="project" value="UniProtKB-UniRule"/>
</dbReference>
<comment type="catalytic activity">
    <reaction evidence="5 8">
        <text>meso-2,6-diaminopimelate + H(+) = L-lysine + CO2</text>
        <dbReference type="Rhea" id="RHEA:15101"/>
        <dbReference type="ChEBI" id="CHEBI:15378"/>
        <dbReference type="ChEBI" id="CHEBI:16526"/>
        <dbReference type="ChEBI" id="CHEBI:32551"/>
        <dbReference type="ChEBI" id="CHEBI:57791"/>
        <dbReference type="EC" id="4.1.1.20"/>
    </reaction>
</comment>
<comment type="function">
    <text evidence="5">Specifically catalyzes the decarboxylation of meso-diaminopimelate (meso-DAP) to L-lysine.</text>
</comment>
<dbReference type="EMBL" id="FOQD01000003">
    <property type="protein sequence ID" value="SFH80985.1"/>
    <property type="molecule type" value="Genomic_DNA"/>
</dbReference>
<dbReference type="PRINTS" id="PR01179">
    <property type="entry name" value="ODADCRBXLASE"/>
</dbReference>
<sequence>MVGLSACLCYPPGVVSRHQPPARLLAPAEFSVPKTDSLHPMNQFEYRDGELYCENVRIADLVKQHGTPLWVYSQSKLLQEYQAIRDAFAAVKPVICYSVKANSNLSLLKLLNEAGSSFDVVSGGELFRVKEAGADTTRVVFAGVGKTNAEIEQALLNNILMFNVESEAELESIARVAAKLKRVAPLALRLNPDIDAKTHAKTTTGKKGNKFGMDIEKHNALAAKVLADPNLELRGIHMHLGSPINTTDPYEQAAKKALDVVTELRRQGHQTNWINLGGGFGLNYRGTEAPPASAYADVIIPYIQKAECRLALEPGRSIVGNAAVLISQVIYTKREGGKLFIIQDAAMNDLVRPAMYDSFHSIWPVAPSVPVPKDFEAEVPGCEPADVVGPICESGDYLAKQRWLPAVKTGDLMCTYSAGAYGTAMSSNYNSRPRGAEILVNGSTSRIIRRRETYEDLIAAEKV</sequence>
<accession>A0A1I3D2P8</accession>
<feature type="binding site" evidence="5">
    <location>
        <position position="279"/>
    </location>
    <ligand>
        <name>pyridoxal 5'-phosphate</name>
        <dbReference type="ChEBI" id="CHEBI:597326"/>
    </ligand>
</feature>
<reference evidence="11" key="1">
    <citation type="submission" date="2016-10" db="EMBL/GenBank/DDBJ databases">
        <authorList>
            <person name="Varghese N."/>
            <person name="Submissions S."/>
        </authorList>
    </citation>
    <scope>NUCLEOTIDE SEQUENCE [LARGE SCALE GENOMIC DNA]</scope>
    <source>
        <strain evidence="11">DSM 26348</strain>
    </source>
</reference>
<evidence type="ECO:0000259" key="9">
    <source>
        <dbReference type="Pfam" id="PF02784"/>
    </source>
</evidence>
<dbReference type="PANTHER" id="PTHR43727">
    <property type="entry name" value="DIAMINOPIMELATE DECARBOXYLASE"/>
    <property type="match status" value="1"/>
</dbReference>
<dbReference type="AlphaFoldDB" id="A0A1I3D2P8"/>
<evidence type="ECO:0000256" key="5">
    <source>
        <dbReference type="HAMAP-Rule" id="MF_02120"/>
    </source>
</evidence>
<keyword evidence="4 5" id="KW-0456">Lyase</keyword>
<evidence type="ECO:0000256" key="7">
    <source>
        <dbReference type="PIRSR" id="PIRSR600183-50"/>
    </source>
</evidence>
<evidence type="ECO:0000256" key="4">
    <source>
        <dbReference type="ARBA" id="ARBA00023239"/>
    </source>
</evidence>
<dbReference type="STRING" id="1576369.SAMN05421753_10367"/>
<keyword evidence="5 8" id="KW-0457">Lysine biosynthesis</keyword>
<evidence type="ECO:0000256" key="2">
    <source>
        <dbReference type="ARBA" id="ARBA00022793"/>
    </source>
</evidence>
<comment type="cofactor">
    <cofactor evidence="1 5 7 8">
        <name>pyridoxal 5'-phosphate</name>
        <dbReference type="ChEBI" id="CHEBI:597326"/>
    </cofactor>
</comment>
<feature type="modified residue" description="N6-(pyridoxal phosphate)lysine" evidence="5 7">
    <location>
        <position position="100"/>
    </location>
</feature>
<feature type="binding site" evidence="5">
    <location>
        <begin position="313"/>
        <end position="316"/>
    </location>
    <ligand>
        <name>pyridoxal 5'-phosphate</name>
        <dbReference type="ChEBI" id="CHEBI:597326"/>
    </ligand>
</feature>
<feature type="binding site" evidence="5">
    <location>
        <position position="421"/>
    </location>
    <ligand>
        <name>pyridoxal 5'-phosphate</name>
        <dbReference type="ChEBI" id="CHEBI:597326"/>
    </ligand>
</feature>
<comment type="subunit">
    <text evidence="5">Homodimer.</text>
</comment>
<comment type="similarity">
    <text evidence="5">Belongs to the Orn/Lys/Arg decarboxylase class-II family. LysA subfamily.</text>
</comment>
<feature type="binding site" evidence="5">
    <location>
        <position position="393"/>
    </location>
    <ligand>
        <name>substrate</name>
    </ligand>
</feature>
<dbReference type="PANTHER" id="PTHR43727:SF2">
    <property type="entry name" value="GROUP IV DECARBOXYLASE"/>
    <property type="match status" value="1"/>
</dbReference>
<keyword evidence="11" id="KW-1185">Reference proteome</keyword>
<dbReference type="UniPathway" id="UPA00034">
    <property type="reaction ID" value="UER00027"/>
</dbReference>
<dbReference type="InterPro" id="IPR000183">
    <property type="entry name" value="Orn/DAP/Arg_de-COase"/>
</dbReference>
<gene>
    <name evidence="5" type="primary">lysA</name>
    <name evidence="10" type="ORF">SAMN05421753_10367</name>
</gene>
<dbReference type="NCBIfam" id="TIGR01048">
    <property type="entry name" value="lysA"/>
    <property type="match status" value="1"/>
</dbReference>
<keyword evidence="5" id="KW-0028">Amino-acid biosynthesis</keyword>
<feature type="binding site" evidence="5">
    <location>
        <position position="316"/>
    </location>
    <ligand>
        <name>substrate</name>
    </ligand>
</feature>
<keyword evidence="3 5" id="KW-0663">Pyridoxal phosphate</keyword>
<dbReference type="Pfam" id="PF02784">
    <property type="entry name" value="Orn_Arg_deC_N"/>
    <property type="match status" value="1"/>
</dbReference>
<dbReference type="SUPFAM" id="SSF50621">
    <property type="entry name" value="Alanine racemase C-terminal domain-like"/>
    <property type="match status" value="1"/>
</dbReference>
<dbReference type="Proteomes" id="UP000199518">
    <property type="component" value="Unassembled WGS sequence"/>
</dbReference>
<feature type="active site" description="Proton donor" evidence="7">
    <location>
        <position position="392"/>
    </location>
</feature>
<dbReference type="EC" id="4.1.1.20" evidence="5 6"/>
<name>A0A1I3D2P8_9PLAN</name>
<evidence type="ECO:0000313" key="11">
    <source>
        <dbReference type="Proteomes" id="UP000199518"/>
    </source>
</evidence>